<evidence type="ECO:0000313" key="1">
    <source>
        <dbReference type="EMBL" id="SEG34915.1"/>
    </source>
</evidence>
<dbReference type="Proteomes" id="UP000236732">
    <property type="component" value="Unassembled WGS sequence"/>
</dbReference>
<reference evidence="1 2" key="1">
    <citation type="submission" date="2016-10" db="EMBL/GenBank/DDBJ databases">
        <authorList>
            <person name="de Groot N.N."/>
        </authorList>
    </citation>
    <scope>NUCLEOTIDE SEQUENCE [LARGE SCALE GENOMIC DNA]</scope>
    <source>
        <strain evidence="1 2">CGMCC 4.7037</strain>
    </source>
</reference>
<dbReference type="AlphaFoldDB" id="A0A1H5ZGP1"/>
<keyword evidence="2" id="KW-1185">Reference proteome</keyword>
<protein>
    <submittedName>
        <fullName evidence="1">Uncharacterized protein</fullName>
    </submittedName>
</protein>
<gene>
    <name evidence="1" type="ORF">SAMN05444920_102669</name>
</gene>
<proteinExistence type="predicted"/>
<dbReference type="EMBL" id="FNVT01000002">
    <property type="protein sequence ID" value="SEG34915.1"/>
    <property type="molecule type" value="Genomic_DNA"/>
</dbReference>
<organism evidence="1 2">
    <name type="scientific">Nonomuraea solani</name>
    <dbReference type="NCBI Taxonomy" id="1144553"/>
    <lineage>
        <taxon>Bacteria</taxon>
        <taxon>Bacillati</taxon>
        <taxon>Actinomycetota</taxon>
        <taxon>Actinomycetes</taxon>
        <taxon>Streptosporangiales</taxon>
        <taxon>Streptosporangiaceae</taxon>
        <taxon>Nonomuraea</taxon>
    </lineage>
</organism>
<name>A0A1H5ZGP1_9ACTN</name>
<sequence>MGPAGIDRIDQSPIADEHFLACAETVFAATHRAEPWNYPEPVMAGALARFRRDLALPGTAASSLWHLPQGLRPPPPSRERKEWNPTRQPGAFIVMLLCGHLITGDAGTGSLRDFARPSPDGPACLIRLCGWSRRPMELQVRFLMHRLDVERGFLLLPEGAEPPAFLPVLGWRKERQVADELTGLSLDVHGGSR</sequence>
<accession>A0A1H5ZGP1</accession>
<evidence type="ECO:0000313" key="2">
    <source>
        <dbReference type="Proteomes" id="UP000236732"/>
    </source>
</evidence>